<dbReference type="OrthoDB" id="9815441at2"/>
<keyword evidence="4" id="KW-1185">Reference proteome</keyword>
<dbReference type="Gene3D" id="3.40.50.1820">
    <property type="entry name" value="alpha/beta hydrolase"/>
    <property type="match status" value="1"/>
</dbReference>
<keyword evidence="3" id="KW-0378">Hydrolase</keyword>
<evidence type="ECO:0000256" key="1">
    <source>
        <dbReference type="SAM" id="SignalP"/>
    </source>
</evidence>
<sequence>MPSAASLIVALTLAAGGATAAGAHRRAARAAITHPPEGRLIALPDGRRVHAVTRGSGPDLVLIHGASGSSRDWTFRFVGMIEGRYRVTAFDRPGMGWSDQPRPGLDHPFCNEGASPAEQAAMLREAARLIGLQRPILLGHSYGASVALAWALDDPQGTAAVVDVAGATMPWPGRLGRLYRLNASRLGGLLLPPLLAAFVPPALVHRAIAATFAPDPVPPGYAAHFGPDLTLRLRSLRSNARQVASLRPHLVAMAARYPAITVPVEIIHGDADPTVPLEVHSRPLCRLIPTARLTVLPGIGHMPHHSAPAAVIAAIDRARDRAGLRTRIAPVPADPT</sequence>
<dbReference type="AlphaFoldDB" id="S9S7P6"/>
<dbReference type="STRING" id="1123069.ruthe_01020"/>
<evidence type="ECO:0000313" key="3">
    <source>
        <dbReference type="EMBL" id="EPX86210.1"/>
    </source>
</evidence>
<dbReference type="InterPro" id="IPR000073">
    <property type="entry name" value="AB_hydrolase_1"/>
</dbReference>
<dbReference type="RefSeq" id="WP_021097118.1">
    <property type="nucleotide sequence ID" value="NZ_KE557320.1"/>
</dbReference>
<dbReference type="InterPro" id="IPR029058">
    <property type="entry name" value="AB_hydrolase_fold"/>
</dbReference>
<dbReference type="PATRIC" id="fig|1123069.3.peg.990"/>
<accession>S9S7P6</accession>
<feature type="domain" description="AB hydrolase-1" evidence="2">
    <location>
        <begin position="60"/>
        <end position="314"/>
    </location>
</feature>
<evidence type="ECO:0000259" key="2">
    <source>
        <dbReference type="Pfam" id="PF12697"/>
    </source>
</evidence>
<feature type="signal peptide" evidence="1">
    <location>
        <begin position="1"/>
        <end position="20"/>
    </location>
</feature>
<keyword evidence="3" id="KW-0808">Transferase</keyword>
<gene>
    <name evidence="3" type="ORF">ruthe_01020</name>
</gene>
<proteinExistence type="predicted"/>
<dbReference type="PRINTS" id="PR00111">
    <property type="entry name" value="ABHYDROLASE"/>
</dbReference>
<dbReference type="GO" id="GO:0016787">
    <property type="term" value="F:hydrolase activity"/>
    <property type="evidence" value="ECO:0007669"/>
    <property type="project" value="UniProtKB-KW"/>
</dbReference>
<keyword evidence="1" id="KW-0732">Signal</keyword>
<keyword evidence="3" id="KW-0012">Acyltransferase</keyword>
<dbReference type="SUPFAM" id="SSF53474">
    <property type="entry name" value="alpha/beta-Hydrolases"/>
    <property type="match status" value="1"/>
</dbReference>
<organism evidence="3 4">
    <name type="scientific">Rubellimicrobium thermophilum DSM 16684</name>
    <dbReference type="NCBI Taxonomy" id="1123069"/>
    <lineage>
        <taxon>Bacteria</taxon>
        <taxon>Pseudomonadati</taxon>
        <taxon>Pseudomonadota</taxon>
        <taxon>Alphaproteobacteria</taxon>
        <taxon>Rhodobacterales</taxon>
        <taxon>Roseobacteraceae</taxon>
        <taxon>Rubellimicrobium</taxon>
    </lineage>
</organism>
<dbReference type="HOGENOM" id="CLU_020336_13_0_5"/>
<feature type="chain" id="PRO_5004556370" evidence="1">
    <location>
        <begin position="21"/>
        <end position="336"/>
    </location>
</feature>
<protein>
    <submittedName>
        <fullName evidence="3">Putative hydrolase or acyltransferase (Alpha/beta hydrolase superfamily)</fullName>
    </submittedName>
</protein>
<reference evidence="3 4" key="1">
    <citation type="journal article" date="2013" name="Stand. Genomic Sci.">
        <title>Genome sequence of the reddish-pigmented Rubellimicrobium thermophilum type strain (DSM 16684(T)), a member of the Roseobacter clade.</title>
        <authorList>
            <person name="Fiebig A."/>
            <person name="Riedel T."/>
            <person name="Gronow S."/>
            <person name="Petersen J."/>
            <person name="Klenk H.P."/>
            <person name="Goker M."/>
        </authorList>
    </citation>
    <scope>NUCLEOTIDE SEQUENCE [LARGE SCALE GENOMIC DNA]</scope>
    <source>
        <strain evidence="3 4">DSM 16684</strain>
    </source>
</reference>
<evidence type="ECO:0000313" key="4">
    <source>
        <dbReference type="Proteomes" id="UP000015346"/>
    </source>
</evidence>
<name>S9S7P6_9RHOB</name>
<dbReference type="GO" id="GO:0016746">
    <property type="term" value="F:acyltransferase activity"/>
    <property type="evidence" value="ECO:0007669"/>
    <property type="project" value="UniProtKB-KW"/>
</dbReference>
<comment type="caution">
    <text evidence="3">The sequence shown here is derived from an EMBL/GenBank/DDBJ whole genome shotgun (WGS) entry which is preliminary data.</text>
</comment>
<dbReference type="PANTHER" id="PTHR43689">
    <property type="entry name" value="HYDROLASE"/>
    <property type="match status" value="1"/>
</dbReference>
<dbReference type="Proteomes" id="UP000015346">
    <property type="component" value="Unassembled WGS sequence"/>
</dbReference>
<dbReference type="PANTHER" id="PTHR43689:SF8">
    <property type="entry name" value="ALPHA_BETA-HYDROLASES SUPERFAMILY PROTEIN"/>
    <property type="match status" value="1"/>
</dbReference>
<dbReference type="Pfam" id="PF12697">
    <property type="entry name" value="Abhydrolase_6"/>
    <property type="match status" value="1"/>
</dbReference>
<dbReference type="EMBL" id="AOLV01000010">
    <property type="protein sequence ID" value="EPX86210.1"/>
    <property type="molecule type" value="Genomic_DNA"/>
</dbReference>